<evidence type="ECO:0000256" key="2">
    <source>
        <dbReference type="ARBA" id="ARBA00023125"/>
    </source>
</evidence>
<name>A0ABS6G3B9_9FIRM</name>
<feature type="domain" description="HTH marR-type" evidence="4">
    <location>
        <begin position="10"/>
        <end position="148"/>
    </location>
</feature>
<dbReference type="Pfam" id="PF01047">
    <property type="entry name" value="MarR"/>
    <property type="match status" value="1"/>
</dbReference>
<keyword evidence="6" id="KW-1185">Reference proteome</keyword>
<comment type="caution">
    <text evidence="5">The sequence shown here is derived from an EMBL/GenBank/DDBJ whole genome shotgun (WGS) entry which is preliminary data.</text>
</comment>
<gene>
    <name evidence="5" type="ORF">KQI88_11220</name>
</gene>
<keyword evidence="3" id="KW-0804">Transcription</keyword>
<keyword evidence="2" id="KW-0238">DNA-binding</keyword>
<dbReference type="PANTHER" id="PTHR42756:SF1">
    <property type="entry name" value="TRANSCRIPTIONAL REPRESSOR OF EMRAB OPERON"/>
    <property type="match status" value="1"/>
</dbReference>
<organism evidence="5 6">
    <name type="scientific">Alkaliphilus flagellatus</name>
    <dbReference type="NCBI Taxonomy" id="2841507"/>
    <lineage>
        <taxon>Bacteria</taxon>
        <taxon>Bacillati</taxon>
        <taxon>Bacillota</taxon>
        <taxon>Clostridia</taxon>
        <taxon>Peptostreptococcales</taxon>
        <taxon>Natronincolaceae</taxon>
        <taxon>Alkaliphilus</taxon>
    </lineage>
</organism>
<evidence type="ECO:0000259" key="4">
    <source>
        <dbReference type="PROSITE" id="PS50995"/>
    </source>
</evidence>
<dbReference type="InterPro" id="IPR000835">
    <property type="entry name" value="HTH_MarR-typ"/>
</dbReference>
<protein>
    <submittedName>
        <fullName evidence="5">MarR family transcriptional regulator</fullName>
    </submittedName>
</protein>
<evidence type="ECO:0000313" key="5">
    <source>
        <dbReference type="EMBL" id="MBU5676986.1"/>
    </source>
</evidence>
<dbReference type="SMART" id="SM00347">
    <property type="entry name" value="HTH_MARR"/>
    <property type="match status" value="1"/>
</dbReference>
<accession>A0ABS6G3B9</accession>
<evidence type="ECO:0000313" key="6">
    <source>
        <dbReference type="Proteomes" id="UP000779508"/>
    </source>
</evidence>
<sequence>MKEENLKQIHNGLLEFSDLFHQKISSILNSNISIDYCCNKNQNKALMILGRKGKITPTMLGKSLDMKKGSLTTLLDSLENMNLVFREADGKDRRKTWIYLTEEGKGYVDSQMLQYEKIITQAFDSLGDKDVDNFSKSIKTVINIMKKL</sequence>
<dbReference type="PANTHER" id="PTHR42756">
    <property type="entry name" value="TRANSCRIPTIONAL REGULATOR, MARR"/>
    <property type="match status" value="1"/>
</dbReference>
<dbReference type="PROSITE" id="PS50995">
    <property type="entry name" value="HTH_MARR_2"/>
    <property type="match status" value="1"/>
</dbReference>
<dbReference type="Proteomes" id="UP000779508">
    <property type="component" value="Unassembled WGS sequence"/>
</dbReference>
<evidence type="ECO:0000256" key="3">
    <source>
        <dbReference type="ARBA" id="ARBA00023163"/>
    </source>
</evidence>
<dbReference type="RefSeq" id="WP_216417375.1">
    <property type="nucleotide sequence ID" value="NZ_JAHLQK010000004.1"/>
</dbReference>
<proteinExistence type="predicted"/>
<keyword evidence="1" id="KW-0805">Transcription regulation</keyword>
<reference evidence="5 6" key="1">
    <citation type="submission" date="2021-06" db="EMBL/GenBank/DDBJ databases">
        <authorList>
            <person name="Sun Q."/>
            <person name="Li D."/>
        </authorList>
    </citation>
    <scope>NUCLEOTIDE SEQUENCE [LARGE SCALE GENOMIC DNA]</scope>
    <source>
        <strain evidence="5 6">MSJ-5</strain>
    </source>
</reference>
<evidence type="ECO:0000256" key="1">
    <source>
        <dbReference type="ARBA" id="ARBA00023015"/>
    </source>
</evidence>
<dbReference type="EMBL" id="JAHLQK010000004">
    <property type="protein sequence ID" value="MBU5676986.1"/>
    <property type="molecule type" value="Genomic_DNA"/>
</dbReference>